<dbReference type="SUPFAM" id="SSF53474">
    <property type="entry name" value="alpha/beta-Hydrolases"/>
    <property type="match status" value="1"/>
</dbReference>
<dbReference type="Proteomes" id="UP000018680">
    <property type="component" value="Chromosome"/>
</dbReference>
<organism evidence="2 3">
    <name type="scientific">Salinispira pacifica</name>
    <dbReference type="NCBI Taxonomy" id="1307761"/>
    <lineage>
        <taxon>Bacteria</taxon>
        <taxon>Pseudomonadati</taxon>
        <taxon>Spirochaetota</taxon>
        <taxon>Spirochaetia</taxon>
        <taxon>Spirochaetales</taxon>
        <taxon>Spirochaetaceae</taxon>
        <taxon>Salinispira</taxon>
    </lineage>
</organism>
<dbReference type="InterPro" id="IPR000073">
    <property type="entry name" value="AB_hydrolase_1"/>
</dbReference>
<dbReference type="PANTHER" id="PTHR43798:SF33">
    <property type="entry name" value="HYDROLASE, PUTATIVE (AFU_ORTHOLOGUE AFUA_2G14860)-RELATED"/>
    <property type="match status" value="1"/>
</dbReference>
<dbReference type="GO" id="GO:0016787">
    <property type="term" value="F:hydrolase activity"/>
    <property type="evidence" value="ECO:0007669"/>
    <property type="project" value="UniProtKB-KW"/>
</dbReference>
<gene>
    <name evidence="2" type="ORF">L21SP2_1551</name>
</gene>
<dbReference type="InterPro" id="IPR050266">
    <property type="entry name" value="AB_hydrolase_sf"/>
</dbReference>
<keyword evidence="2" id="KW-0378">Hydrolase</keyword>
<proteinExistence type="predicted"/>
<dbReference type="PANTHER" id="PTHR43798">
    <property type="entry name" value="MONOACYLGLYCEROL LIPASE"/>
    <property type="match status" value="1"/>
</dbReference>
<dbReference type="InterPro" id="IPR029058">
    <property type="entry name" value="AB_hydrolase_fold"/>
</dbReference>
<dbReference type="HOGENOM" id="CLU_020336_50_2_12"/>
<keyword evidence="3" id="KW-1185">Reference proteome</keyword>
<dbReference type="KEGG" id="slr:L21SP2_1551"/>
<accession>V5WHB2</accession>
<dbReference type="RefSeq" id="WP_024267864.1">
    <property type="nucleotide sequence ID" value="NC_023035.1"/>
</dbReference>
<feature type="domain" description="AB hydrolase-1" evidence="1">
    <location>
        <begin position="22"/>
        <end position="128"/>
    </location>
</feature>
<dbReference type="eggNOG" id="COG2267">
    <property type="taxonomic scope" value="Bacteria"/>
</dbReference>
<dbReference type="Pfam" id="PF00561">
    <property type="entry name" value="Abhydrolase_1"/>
    <property type="match status" value="1"/>
</dbReference>
<dbReference type="Gene3D" id="3.40.50.1820">
    <property type="entry name" value="alpha/beta hydrolase"/>
    <property type="match status" value="1"/>
</dbReference>
<evidence type="ECO:0000313" key="3">
    <source>
        <dbReference type="Proteomes" id="UP000018680"/>
    </source>
</evidence>
<evidence type="ECO:0000259" key="1">
    <source>
        <dbReference type="Pfam" id="PF00561"/>
    </source>
</evidence>
<dbReference type="EMBL" id="CP006939">
    <property type="protein sequence ID" value="AHC14944.1"/>
    <property type="molecule type" value="Genomic_DNA"/>
</dbReference>
<reference evidence="2 3" key="1">
    <citation type="journal article" date="2015" name="Stand. Genomic Sci.">
        <title>Complete genome sequence and description of Salinispira pacifica gen. nov., sp. nov., a novel spirochaete isolated form a hypersaline microbial mat.</title>
        <authorList>
            <person name="Ben Hania W."/>
            <person name="Joseph M."/>
            <person name="Schumann P."/>
            <person name="Bunk B."/>
            <person name="Fiebig A."/>
            <person name="Sproer C."/>
            <person name="Klenk H.P."/>
            <person name="Fardeau M.L."/>
            <person name="Spring S."/>
        </authorList>
    </citation>
    <scope>NUCLEOTIDE SEQUENCE [LARGE SCALE GENOMIC DNA]</scope>
    <source>
        <strain evidence="2 3">L21-RPul-D2</strain>
    </source>
</reference>
<name>V5WHB2_9SPIO</name>
<sequence>MKLETDSGQTINYQVYGSREHPPLILIHGLGAEISSWKYQIEEFPRHGFFVIAVDMYGHGESENIQGDALHEWNEEILELLKQLELSSAVLCGVSMGGVIALNFSCHYPQHVSGLIISDSFAELNSISERALGFSQVLGFALFSILGRRQFAKGMASAYKAEFASSAREYMYARCLQADFTQLIRARRGINRIRTLNCLGALEVPALITVGSGFGSFFVNINRKIAEALPSSTFRILENSMDPSPLVNPGDFNREAVSFLRQFRK</sequence>
<protein>
    <submittedName>
        <fullName evidence="2">Hydrolase, alpha/beta fold family protein</fullName>
    </submittedName>
</protein>
<dbReference type="PRINTS" id="PR00111">
    <property type="entry name" value="ABHYDROLASE"/>
</dbReference>
<dbReference type="STRING" id="1307761.L21SP2_1551"/>
<evidence type="ECO:0000313" key="2">
    <source>
        <dbReference type="EMBL" id="AHC14944.1"/>
    </source>
</evidence>
<dbReference type="AlphaFoldDB" id="V5WHB2"/>
<dbReference type="GO" id="GO:0016020">
    <property type="term" value="C:membrane"/>
    <property type="evidence" value="ECO:0007669"/>
    <property type="project" value="TreeGrafter"/>
</dbReference>